<sequence length="170" mass="17683">MAHTSAKRTPAAAAAERLERVESRRVRGWWVSETKMRERINELRSDSRAVSPVIGVVLMIAVVVILAAVVGAFATGVFGNQQDAPQATFTYDSGTITMGGGDTLNGANIYTVVDGTRQDAVGGDEITAGAQIATGLSPSESVSVVYDDDEGNSATLFSTDVSGGGNNQNS</sequence>
<dbReference type="NCBIfam" id="TIGR02537">
    <property type="entry name" value="arch_flag_Nterm"/>
    <property type="match status" value="1"/>
</dbReference>
<dbReference type="EMBL" id="AOME01000074">
    <property type="protein sequence ID" value="EMA50111.1"/>
    <property type="molecule type" value="Genomic_DNA"/>
</dbReference>
<evidence type="ECO:0000313" key="3">
    <source>
        <dbReference type="EMBL" id="EMA50111.1"/>
    </source>
</evidence>
<feature type="domain" description="Archaeal Type IV pilin N-terminal" evidence="2">
    <location>
        <begin position="48"/>
        <end position="117"/>
    </location>
</feature>
<keyword evidence="1" id="KW-0472">Membrane</keyword>
<dbReference type="AlphaFoldDB" id="M0MX07"/>
<evidence type="ECO:0000313" key="4">
    <source>
        <dbReference type="Proteomes" id="UP000011625"/>
    </source>
</evidence>
<keyword evidence="4" id="KW-1185">Reference proteome</keyword>
<dbReference type="InterPro" id="IPR012859">
    <property type="entry name" value="Pilin_N_archaeal"/>
</dbReference>
<dbReference type="PANTHER" id="PTHR38138">
    <property type="entry name" value="VNG6441H"/>
    <property type="match status" value="1"/>
</dbReference>
<protein>
    <recommendedName>
        <fullName evidence="2">Archaeal Type IV pilin N-terminal domain-containing protein</fullName>
    </recommendedName>
</protein>
<accession>M0MX07</accession>
<dbReference type="Proteomes" id="UP000011625">
    <property type="component" value="Unassembled WGS sequence"/>
</dbReference>
<feature type="transmembrane region" description="Helical" evidence="1">
    <location>
        <begin position="53"/>
        <end position="78"/>
    </location>
</feature>
<dbReference type="Pfam" id="PF07790">
    <property type="entry name" value="Pilin_N"/>
    <property type="match status" value="1"/>
</dbReference>
<dbReference type="PANTHER" id="PTHR38138:SF1">
    <property type="entry name" value="ARCHAEAL TYPE IV PILIN N-TERMINAL DOMAIN-CONTAINING PROTEIN"/>
    <property type="match status" value="1"/>
</dbReference>
<dbReference type="PATRIC" id="fig|1227456.3.peg.3132"/>
<evidence type="ECO:0000256" key="1">
    <source>
        <dbReference type="SAM" id="Phobius"/>
    </source>
</evidence>
<keyword evidence="1" id="KW-0812">Transmembrane</keyword>
<organism evidence="3 4">
    <name type="scientific">Halococcus salifodinae DSM 8989</name>
    <dbReference type="NCBI Taxonomy" id="1227456"/>
    <lineage>
        <taxon>Archaea</taxon>
        <taxon>Methanobacteriati</taxon>
        <taxon>Methanobacteriota</taxon>
        <taxon>Stenosarchaea group</taxon>
        <taxon>Halobacteria</taxon>
        <taxon>Halobacteriales</taxon>
        <taxon>Halococcaceae</taxon>
        <taxon>Halococcus</taxon>
    </lineage>
</organism>
<proteinExistence type="predicted"/>
<dbReference type="STRING" id="1227456.C450_15443"/>
<gene>
    <name evidence="3" type="ORF">C450_15443</name>
</gene>
<dbReference type="InterPro" id="IPR013373">
    <property type="entry name" value="Flagellin/pilin_N_arc"/>
</dbReference>
<evidence type="ECO:0000259" key="2">
    <source>
        <dbReference type="Pfam" id="PF07790"/>
    </source>
</evidence>
<keyword evidence="1" id="KW-1133">Transmembrane helix</keyword>
<name>M0MX07_9EURY</name>
<comment type="caution">
    <text evidence="3">The sequence shown here is derived from an EMBL/GenBank/DDBJ whole genome shotgun (WGS) entry which is preliminary data.</text>
</comment>
<reference evidence="3 4" key="1">
    <citation type="journal article" date="2014" name="PLoS Genet.">
        <title>Phylogenetically driven sequencing of extremely halophilic archaea reveals strategies for static and dynamic osmo-response.</title>
        <authorList>
            <person name="Becker E.A."/>
            <person name="Seitzer P.M."/>
            <person name="Tritt A."/>
            <person name="Larsen D."/>
            <person name="Krusor M."/>
            <person name="Yao A.I."/>
            <person name="Wu D."/>
            <person name="Madern D."/>
            <person name="Eisen J.A."/>
            <person name="Darling A.E."/>
            <person name="Facciotti M.T."/>
        </authorList>
    </citation>
    <scope>NUCLEOTIDE SEQUENCE [LARGE SCALE GENOMIC DNA]</scope>
    <source>
        <strain evidence="3 4">DSM 8989</strain>
    </source>
</reference>